<dbReference type="Pfam" id="PF00249">
    <property type="entry name" value="Myb_DNA-binding"/>
    <property type="match status" value="1"/>
</dbReference>
<dbReference type="GO" id="GO:0000981">
    <property type="term" value="F:DNA-binding transcription factor activity, RNA polymerase II-specific"/>
    <property type="evidence" value="ECO:0007669"/>
    <property type="project" value="TreeGrafter"/>
</dbReference>
<feature type="region of interest" description="Disordered" evidence="3">
    <location>
        <begin position="1"/>
        <end position="55"/>
    </location>
</feature>
<feature type="region of interest" description="Disordered" evidence="3">
    <location>
        <begin position="86"/>
        <end position="144"/>
    </location>
</feature>
<dbReference type="EMBL" id="JACTNZ010000010">
    <property type="protein sequence ID" value="KAG5527560.1"/>
    <property type="molecule type" value="Genomic_DNA"/>
</dbReference>
<keyword evidence="2" id="KW-0539">Nucleus</keyword>
<protein>
    <submittedName>
        <fullName evidence="6">Uncharacterized protein</fullName>
    </submittedName>
</protein>
<evidence type="ECO:0000256" key="2">
    <source>
        <dbReference type="ARBA" id="ARBA00023242"/>
    </source>
</evidence>
<comment type="subcellular location">
    <subcellularLocation>
        <location evidence="1">Nucleus</location>
    </subcellularLocation>
</comment>
<proteinExistence type="predicted"/>
<evidence type="ECO:0000256" key="3">
    <source>
        <dbReference type="SAM" id="MobiDB-lite"/>
    </source>
</evidence>
<dbReference type="AlphaFoldDB" id="A0AAV6II00"/>
<sequence>MGEKMEGGEVRNGKEDRDPSRKGGTEAVSRRGGNEVAREGGGGGGGGSHPQSSFTTLSKDMTLQQCYNNYSTPFCHQENNGMVNHTQHNLNSIHTPPPPSMGLENSTNSEENHGSAKGSETSGVSAVKGKREEMGGDGQGQSKVCARGHWRPAEDSKLIELVALYGPQNWNLIAENLSGRSDNAVKNHWHVTMARKYREQSSAYRKRNLKLSQADYARLEEEGASTSFCCRGTASGTDQANGLSLCDGGFISPAQFQFAVSIGGFGEDPAVSSGGNLLLDSSGFMRDGNGMTSFDSQNKFWDKSRIDSSTCCIGLHPSSLISSNNELISCLSETMGGVSTSQVTVPSVAENRATSHFEPTVSPPFIDFLGVGAT</sequence>
<feature type="compositionally biased region" description="Basic and acidic residues" evidence="3">
    <location>
        <begin position="1"/>
        <end position="38"/>
    </location>
</feature>
<dbReference type="Gene3D" id="1.10.10.60">
    <property type="entry name" value="Homeodomain-like"/>
    <property type="match status" value="1"/>
</dbReference>
<dbReference type="SUPFAM" id="SSF46689">
    <property type="entry name" value="Homeodomain-like"/>
    <property type="match status" value="1"/>
</dbReference>
<dbReference type="CDD" id="cd00167">
    <property type="entry name" value="SANT"/>
    <property type="match status" value="1"/>
</dbReference>
<organism evidence="6 7">
    <name type="scientific">Rhododendron griersonianum</name>
    <dbReference type="NCBI Taxonomy" id="479676"/>
    <lineage>
        <taxon>Eukaryota</taxon>
        <taxon>Viridiplantae</taxon>
        <taxon>Streptophyta</taxon>
        <taxon>Embryophyta</taxon>
        <taxon>Tracheophyta</taxon>
        <taxon>Spermatophyta</taxon>
        <taxon>Magnoliopsida</taxon>
        <taxon>eudicotyledons</taxon>
        <taxon>Gunneridae</taxon>
        <taxon>Pentapetalae</taxon>
        <taxon>asterids</taxon>
        <taxon>Ericales</taxon>
        <taxon>Ericaceae</taxon>
        <taxon>Ericoideae</taxon>
        <taxon>Rhodoreae</taxon>
        <taxon>Rhododendron</taxon>
    </lineage>
</organism>
<dbReference type="PROSITE" id="PS51294">
    <property type="entry name" value="HTH_MYB"/>
    <property type="match status" value="1"/>
</dbReference>
<dbReference type="InterPro" id="IPR009057">
    <property type="entry name" value="Homeodomain-like_sf"/>
</dbReference>
<dbReference type="SMART" id="SM00717">
    <property type="entry name" value="SANT"/>
    <property type="match status" value="1"/>
</dbReference>
<evidence type="ECO:0000259" key="4">
    <source>
        <dbReference type="PROSITE" id="PS50090"/>
    </source>
</evidence>
<dbReference type="GO" id="GO:0005634">
    <property type="term" value="C:nucleus"/>
    <property type="evidence" value="ECO:0007669"/>
    <property type="project" value="UniProtKB-SubCell"/>
</dbReference>
<feature type="domain" description="HTH myb-type" evidence="5">
    <location>
        <begin position="142"/>
        <end position="197"/>
    </location>
</feature>
<feature type="compositionally biased region" description="Gly residues" evidence="3">
    <location>
        <begin position="39"/>
        <end position="48"/>
    </location>
</feature>
<reference evidence="6" key="1">
    <citation type="submission" date="2020-08" db="EMBL/GenBank/DDBJ databases">
        <title>Plant Genome Project.</title>
        <authorList>
            <person name="Zhang R.-G."/>
        </authorList>
    </citation>
    <scope>NUCLEOTIDE SEQUENCE</scope>
    <source>
        <strain evidence="6">WSP0</strain>
        <tissue evidence="6">Leaf</tissue>
    </source>
</reference>
<accession>A0AAV6II00</accession>
<dbReference type="InterPro" id="IPR050560">
    <property type="entry name" value="MYB_TF"/>
</dbReference>
<dbReference type="InterPro" id="IPR017930">
    <property type="entry name" value="Myb_dom"/>
</dbReference>
<dbReference type="PROSITE" id="PS50090">
    <property type="entry name" value="MYB_LIKE"/>
    <property type="match status" value="1"/>
</dbReference>
<name>A0AAV6II00_9ERIC</name>
<keyword evidence="7" id="KW-1185">Reference proteome</keyword>
<dbReference type="InterPro" id="IPR001005">
    <property type="entry name" value="SANT/Myb"/>
</dbReference>
<dbReference type="PANTHER" id="PTHR45614">
    <property type="entry name" value="MYB PROTEIN-RELATED"/>
    <property type="match status" value="1"/>
</dbReference>
<evidence type="ECO:0000256" key="1">
    <source>
        <dbReference type="ARBA" id="ARBA00004123"/>
    </source>
</evidence>
<evidence type="ECO:0000313" key="7">
    <source>
        <dbReference type="Proteomes" id="UP000823749"/>
    </source>
</evidence>
<gene>
    <name evidence="6" type="ORF">RHGRI_028464</name>
</gene>
<evidence type="ECO:0000259" key="5">
    <source>
        <dbReference type="PROSITE" id="PS51294"/>
    </source>
</evidence>
<dbReference type="Proteomes" id="UP000823749">
    <property type="component" value="Chromosome 10"/>
</dbReference>
<dbReference type="PANTHER" id="PTHR45614:SF150">
    <property type="entry name" value="MYB-LIKE DNA-BINDING DOMAIN CONTAINING PROTEIN, EXPRESSED"/>
    <property type="match status" value="1"/>
</dbReference>
<comment type="caution">
    <text evidence="6">The sequence shown here is derived from an EMBL/GenBank/DDBJ whole genome shotgun (WGS) entry which is preliminary data.</text>
</comment>
<dbReference type="GO" id="GO:0000978">
    <property type="term" value="F:RNA polymerase II cis-regulatory region sequence-specific DNA binding"/>
    <property type="evidence" value="ECO:0007669"/>
    <property type="project" value="TreeGrafter"/>
</dbReference>
<evidence type="ECO:0000313" key="6">
    <source>
        <dbReference type="EMBL" id="KAG5527560.1"/>
    </source>
</evidence>
<feature type="domain" description="Myb-like" evidence="4">
    <location>
        <begin position="147"/>
        <end position="193"/>
    </location>
</feature>